<evidence type="ECO:0000313" key="1">
    <source>
        <dbReference type="EMBL" id="QCE14887.1"/>
    </source>
</evidence>
<sequence>MVATSLDASRSVLPSTCILHAVNLCPATTINAHETTTLKEKIVSQLKRLTNHAILTLRRYQIHSKRNASTIVITKTQRRTCPPPLANVNKLHRITIDGDLNHTHHDHCSAPKTVSRRNHSRFIESERGSVLEREKKEGKAEIRAARKEGSWTSSRKGFWKFPRNRLAGIQSRQATHTNFEHFLGSCKEPLGGELGAVRRRVTYHPVLGFSNEGPGSSD</sequence>
<accession>A0A4D6NT03</accession>
<gene>
    <name evidence="1" type="ORF">DEO72_LG11g1893</name>
</gene>
<keyword evidence="2" id="KW-1185">Reference proteome</keyword>
<organism evidence="1 2">
    <name type="scientific">Vigna unguiculata</name>
    <name type="common">Cowpea</name>
    <dbReference type="NCBI Taxonomy" id="3917"/>
    <lineage>
        <taxon>Eukaryota</taxon>
        <taxon>Viridiplantae</taxon>
        <taxon>Streptophyta</taxon>
        <taxon>Embryophyta</taxon>
        <taxon>Tracheophyta</taxon>
        <taxon>Spermatophyta</taxon>
        <taxon>Magnoliopsida</taxon>
        <taxon>eudicotyledons</taxon>
        <taxon>Gunneridae</taxon>
        <taxon>Pentapetalae</taxon>
        <taxon>rosids</taxon>
        <taxon>fabids</taxon>
        <taxon>Fabales</taxon>
        <taxon>Fabaceae</taxon>
        <taxon>Papilionoideae</taxon>
        <taxon>50 kb inversion clade</taxon>
        <taxon>NPAAA clade</taxon>
        <taxon>indigoferoid/millettioid clade</taxon>
        <taxon>Phaseoleae</taxon>
        <taxon>Vigna</taxon>
    </lineage>
</organism>
<reference evidence="1 2" key="1">
    <citation type="submission" date="2019-04" db="EMBL/GenBank/DDBJ databases">
        <title>An improved genome assembly and genetic linkage map for asparagus bean, Vigna unguiculata ssp. sesquipedialis.</title>
        <authorList>
            <person name="Xia Q."/>
            <person name="Zhang R."/>
            <person name="Dong Y."/>
        </authorList>
    </citation>
    <scope>NUCLEOTIDE SEQUENCE [LARGE SCALE GENOMIC DNA]</scope>
    <source>
        <tissue evidence="1">Leaf</tissue>
    </source>
</reference>
<dbReference type="EMBL" id="CP039355">
    <property type="protein sequence ID" value="QCE14887.1"/>
    <property type="molecule type" value="Genomic_DNA"/>
</dbReference>
<dbReference type="Proteomes" id="UP000501690">
    <property type="component" value="Linkage Group LG11"/>
</dbReference>
<evidence type="ECO:0000313" key="2">
    <source>
        <dbReference type="Proteomes" id="UP000501690"/>
    </source>
</evidence>
<dbReference type="AlphaFoldDB" id="A0A4D6NT03"/>
<name>A0A4D6NT03_VIGUN</name>
<proteinExistence type="predicted"/>
<protein>
    <submittedName>
        <fullName evidence="1">Uncharacterized protein</fullName>
    </submittedName>
</protein>